<keyword evidence="1" id="KW-1185">Reference proteome</keyword>
<protein>
    <submittedName>
        <fullName evidence="2">Uncharacterized protein LOC110746091</fullName>
    </submittedName>
</protein>
<sequence length="114" mass="12922">MGKKVLKEIWGKSDLACAVCSLQKQLINGMSCRYMWNQNRVKQTEQRIVKRRLSTGICAFTSLPVETCCVVQLPIFGMTQCLAVVGVARFYWSYAHIKLVIARYLSTTHSTCNV</sequence>
<organism evidence="1 2">
    <name type="scientific">Prunus avium</name>
    <name type="common">Cherry</name>
    <name type="synonym">Cerasus avium</name>
    <dbReference type="NCBI Taxonomy" id="42229"/>
    <lineage>
        <taxon>Eukaryota</taxon>
        <taxon>Viridiplantae</taxon>
        <taxon>Streptophyta</taxon>
        <taxon>Embryophyta</taxon>
        <taxon>Tracheophyta</taxon>
        <taxon>Spermatophyta</taxon>
        <taxon>Magnoliopsida</taxon>
        <taxon>eudicotyledons</taxon>
        <taxon>Gunneridae</taxon>
        <taxon>Pentapetalae</taxon>
        <taxon>rosids</taxon>
        <taxon>fabids</taxon>
        <taxon>Rosales</taxon>
        <taxon>Rosaceae</taxon>
        <taxon>Amygdaloideae</taxon>
        <taxon>Amygdaleae</taxon>
        <taxon>Prunus</taxon>
    </lineage>
</organism>
<dbReference type="KEGG" id="pavi:110746091"/>
<dbReference type="Proteomes" id="UP000515124">
    <property type="component" value="Unplaced"/>
</dbReference>
<evidence type="ECO:0000313" key="1">
    <source>
        <dbReference type="Proteomes" id="UP000515124"/>
    </source>
</evidence>
<reference evidence="2" key="1">
    <citation type="submission" date="2025-08" db="UniProtKB">
        <authorList>
            <consortium name="RefSeq"/>
        </authorList>
    </citation>
    <scope>IDENTIFICATION</scope>
</reference>
<gene>
    <name evidence="2" type="primary">LOC110746091</name>
</gene>
<dbReference type="RefSeq" id="XP_021801996.1">
    <property type="nucleotide sequence ID" value="XM_021946304.1"/>
</dbReference>
<dbReference type="AlphaFoldDB" id="A0A6P5RM31"/>
<evidence type="ECO:0000313" key="2">
    <source>
        <dbReference type="RefSeq" id="XP_021801996.1"/>
    </source>
</evidence>
<proteinExistence type="predicted"/>
<name>A0A6P5RM31_PRUAV</name>
<accession>A0A6P5RM31</accession>
<dbReference type="GeneID" id="110746091"/>